<evidence type="ECO:0000313" key="1">
    <source>
        <dbReference type="EMBL" id="GBO37836.1"/>
    </source>
</evidence>
<gene>
    <name evidence="1" type="ORF">AVEN_187787_1</name>
    <name evidence="2" type="ORF">AVEN_233898_1</name>
</gene>
<dbReference type="Proteomes" id="UP000499080">
    <property type="component" value="Unassembled WGS sequence"/>
</dbReference>
<comment type="caution">
    <text evidence="1">The sequence shown here is derived from an EMBL/GenBank/DDBJ whole genome shotgun (WGS) entry which is preliminary data.</text>
</comment>
<sequence length="97" mass="10636">MPQFVVVVGEAIDLSVIMTASTNSENIFFLKPGIGKVGDALCCVATLSIAPYNKGKYSVSSCVQWLRYHICSFQVGEEDISERSEQHSTAKSYGHFL</sequence>
<evidence type="ECO:0000313" key="2">
    <source>
        <dbReference type="EMBL" id="GBO37837.1"/>
    </source>
</evidence>
<accession>A0A4Y2WMB3</accession>
<proteinExistence type="predicted"/>
<dbReference type="AlphaFoldDB" id="A0A4Y2WMB3"/>
<organism evidence="1 3">
    <name type="scientific">Araneus ventricosus</name>
    <name type="common">Orbweaver spider</name>
    <name type="synonym">Epeira ventricosa</name>
    <dbReference type="NCBI Taxonomy" id="182803"/>
    <lineage>
        <taxon>Eukaryota</taxon>
        <taxon>Metazoa</taxon>
        <taxon>Ecdysozoa</taxon>
        <taxon>Arthropoda</taxon>
        <taxon>Chelicerata</taxon>
        <taxon>Arachnida</taxon>
        <taxon>Araneae</taxon>
        <taxon>Araneomorphae</taxon>
        <taxon>Entelegynae</taxon>
        <taxon>Araneoidea</taxon>
        <taxon>Araneidae</taxon>
        <taxon>Araneus</taxon>
    </lineage>
</organism>
<dbReference type="EMBL" id="BGPR01062399">
    <property type="protein sequence ID" value="GBO37836.1"/>
    <property type="molecule type" value="Genomic_DNA"/>
</dbReference>
<dbReference type="EMBL" id="BGPR01062400">
    <property type="protein sequence ID" value="GBO37837.1"/>
    <property type="molecule type" value="Genomic_DNA"/>
</dbReference>
<keyword evidence="3" id="KW-1185">Reference proteome</keyword>
<protein>
    <submittedName>
        <fullName evidence="1">Uncharacterized protein</fullName>
    </submittedName>
</protein>
<name>A0A4Y2WMB3_ARAVE</name>
<evidence type="ECO:0000313" key="3">
    <source>
        <dbReference type="Proteomes" id="UP000499080"/>
    </source>
</evidence>
<dbReference type="OrthoDB" id="8195485at2759"/>
<reference evidence="1 3" key="1">
    <citation type="journal article" date="2019" name="Sci. Rep.">
        <title>Orb-weaving spider Araneus ventricosus genome elucidates the spidroin gene catalogue.</title>
        <authorList>
            <person name="Kono N."/>
            <person name="Nakamura H."/>
            <person name="Ohtoshi R."/>
            <person name="Moran D.A.P."/>
            <person name="Shinohara A."/>
            <person name="Yoshida Y."/>
            <person name="Fujiwara M."/>
            <person name="Mori M."/>
            <person name="Tomita M."/>
            <person name="Arakawa K."/>
        </authorList>
    </citation>
    <scope>NUCLEOTIDE SEQUENCE [LARGE SCALE GENOMIC DNA]</scope>
</reference>